<dbReference type="PROSITE" id="PS50931">
    <property type="entry name" value="HTH_LYSR"/>
    <property type="match status" value="1"/>
</dbReference>
<keyword evidence="6" id="KW-1185">Reference proteome</keyword>
<dbReference type="SUPFAM" id="SSF53850">
    <property type="entry name" value="Periplasmic binding protein-like II"/>
    <property type="match status" value="1"/>
</dbReference>
<dbReference type="InterPro" id="IPR000847">
    <property type="entry name" value="LysR_HTH_N"/>
</dbReference>
<evidence type="ECO:0000313" key="5">
    <source>
        <dbReference type="EMBL" id="PXW60097.1"/>
    </source>
</evidence>
<dbReference type="PRINTS" id="PR00039">
    <property type="entry name" value="HTHLYSR"/>
</dbReference>
<keyword evidence="3 5" id="KW-0238">DNA-binding</keyword>
<evidence type="ECO:0000256" key="2">
    <source>
        <dbReference type="ARBA" id="ARBA00023015"/>
    </source>
</evidence>
<protein>
    <submittedName>
        <fullName evidence="5">DNA-binding transcriptional LysR family regulator</fullName>
    </submittedName>
</protein>
<dbReference type="Pfam" id="PF03466">
    <property type="entry name" value="LysR_substrate"/>
    <property type="match status" value="1"/>
</dbReference>
<comment type="caution">
    <text evidence="5">The sequence shown here is derived from an EMBL/GenBank/DDBJ whole genome shotgun (WGS) entry which is preliminary data.</text>
</comment>
<dbReference type="PANTHER" id="PTHR30427">
    <property type="entry name" value="TRANSCRIPTIONAL ACTIVATOR PROTEIN LYSR"/>
    <property type="match status" value="1"/>
</dbReference>
<evidence type="ECO:0000256" key="1">
    <source>
        <dbReference type="ARBA" id="ARBA00009437"/>
    </source>
</evidence>
<gene>
    <name evidence="5" type="ORF">C7450_104149</name>
</gene>
<dbReference type="Gene3D" id="1.10.10.10">
    <property type="entry name" value="Winged helix-like DNA-binding domain superfamily/Winged helix DNA-binding domain"/>
    <property type="match status" value="1"/>
</dbReference>
<dbReference type="Gene3D" id="3.40.190.290">
    <property type="match status" value="1"/>
</dbReference>
<proteinExistence type="inferred from homology"/>
<accession>A0A2V3U8F9</accession>
<dbReference type="SUPFAM" id="SSF46785">
    <property type="entry name" value="Winged helix' DNA-binding domain"/>
    <property type="match status" value="1"/>
</dbReference>
<keyword evidence="2" id="KW-0805">Transcription regulation</keyword>
<dbReference type="GO" id="GO:0010628">
    <property type="term" value="P:positive regulation of gene expression"/>
    <property type="evidence" value="ECO:0007669"/>
    <property type="project" value="TreeGrafter"/>
</dbReference>
<dbReference type="InterPro" id="IPR036388">
    <property type="entry name" value="WH-like_DNA-bd_sf"/>
</dbReference>
<dbReference type="Proteomes" id="UP000248021">
    <property type="component" value="Unassembled WGS sequence"/>
</dbReference>
<evidence type="ECO:0000256" key="3">
    <source>
        <dbReference type="ARBA" id="ARBA00023125"/>
    </source>
</evidence>
<evidence type="ECO:0000256" key="4">
    <source>
        <dbReference type="ARBA" id="ARBA00023163"/>
    </source>
</evidence>
<dbReference type="InterPro" id="IPR005119">
    <property type="entry name" value="LysR_subst-bd"/>
</dbReference>
<dbReference type="Pfam" id="PF00126">
    <property type="entry name" value="HTH_1"/>
    <property type="match status" value="1"/>
</dbReference>
<evidence type="ECO:0000313" key="6">
    <source>
        <dbReference type="Proteomes" id="UP000248021"/>
    </source>
</evidence>
<sequence>MTKLHVRQVEAFRAVVTLRSMTRAAEFLGISQPAVSRLISDFQDQVGFRLFRRSRTSAEPTPDALLLFEQVDKLFNGLEELGHYIGAINNTQVGRLTVAATNSHASGFLPQMLSDFKREHPGVSISYHIQAHEQVIDWVASGRADAGFVIQPVAKSDLTSVVLGSADAHCVMPADHPLARKSILELKDFVGVPFVSFPRGTALRFLIDGLFDRAGIDRNLHIEATSHHAVCSFVAYGMGVGLVNPFAPLDVSGNPLVSRPVKPSVTLDVQMIANESALSITADMFRAYVLREAPQRLGERLSARSHSAISPRTKRQSV</sequence>
<keyword evidence="4" id="KW-0804">Transcription</keyword>
<dbReference type="AlphaFoldDB" id="A0A2V3U8F9"/>
<name>A0A2V3U8F9_9HYPH</name>
<dbReference type="GO" id="GO:0043565">
    <property type="term" value="F:sequence-specific DNA binding"/>
    <property type="evidence" value="ECO:0007669"/>
    <property type="project" value="TreeGrafter"/>
</dbReference>
<organism evidence="5 6">
    <name type="scientific">Chelatococcus asaccharovorans</name>
    <dbReference type="NCBI Taxonomy" id="28210"/>
    <lineage>
        <taxon>Bacteria</taxon>
        <taxon>Pseudomonadati</taxon>
        <taxon>Pseudomonadota</taxon>
        <taxon>Alphaproteobacteria</taxon>
        <taxon>Hyphomicrobiales</taxon>
        <taxon>Chelatococcaceae</taxon>
        <taxon>Chelatococcus</taxon>
    </lineage>
</organism>
<dbReference type="CDD" id="cd08415">
    <property type="entry name" value="PBP2_LysR_opines_like"/>
    <property type="match status" value="1"/>
</dbReference>
<dbReference type="GO" id="GO:0003700">
    <property type="term" value="F:DNA-binding transcription factor activity"/>
    <property type="evidence" value="ECO:0007669"/>
    <property type="project" value="InterPro"/>
</dbReference>
<dbReference type="OrthoDB" id="7260751at2"/>
<dbReference type="RefSeq" id="WP_110374446.1">
    <property type="nucleotide sequence ID" value="NZ_CAKNFM010000006.1"/>
</dbReference>
<reference evidence="5 6" key="1">
    <citation type="submission" date="2018-05" db="EMBL/GenBank/DDBJ databases">
        <title>Genomic Encyclopedia of Type Strains, Phase IV (KMG-IV): sequencing the most valuable type-strain genomes for metagenomic binning, comparative biology and taxonomic classification.</title>
        <authorList>
            <person name="Goeker M."/>
        </authorList>
    </citation>
    <scope>NUCLEOTIDE SEQUENCE [LARGE SCALE GENOMIC DNA]</scope>
    <source>
        <strain evidence="5 6">DSM 6462</strain>
    </source>
</reference>
<comment type="similarity">
    <text evidence="1">Belongs to the LysR transcriptional regulatory family.</text>
</comment>
<dbReference type="InterPro" id="IPR037424">
    <property type="entry name" value="NocR_PBP2"/>
</dbReference>
<dbReference type="InterPro" id="IPR036390">
    <property type="entry name" value="WH_DNA-bd_sf"/>
</dbReference>
<dbReference type="PANTHER" id="PTHR30427:SF1">
    <property type="entry name" value="TRANSCRIPTIONAL ACTIVATOR PROTEIN LYSR"/>
    <property type="match status" value="1"/>
</dbReference>
<dbReference type="EMBL" id="QJJK01000004">
    <property type="protein sequence ID" value="PXW60097.1"/>
    <property type="molecule type" value="Genomic_DNA"/>
</dbReference>